<dbReference type="PANTHER" id="PTHR16768:SF5">
    <property type="entry name" value="FI14214P"/>
    <property type="match status" value="1"/>
</dbReference>
<protein>
    <submittedName>
        <fullName evidence="3">Uncharacterized protein</fullName>
    </submittedName>
</protein>
<keyword evidence="4" id="KW-1185">Reference proteome</keyword>
<feature type="compositionally biased region" description="Polar residues" evidence="2">
    <location>
        <begin position="59"/>
        <end position="82"/>
    </location>
</feature>
<keyword evidence="1" id="KW-0175">Coiled coil</keyword>
<feature type="region of interest" description="Disordered" evidence="2">
    <location>
        <begin position="59"/>
        <end position="83"/>
    </location>
</feature>
<dbReference type="OrthoDB" id="5963205at2759"/>
<organism evidence="3 4">
    <name type="scientific">Allacma fusca</name>
    <dbReference type="NCBI Taxonomy" id="39272"/>
    <lineage>
        <taxon>Eukaryota</taxon>
        <taxon>Metazoa</taxon>
        <taxon>Ecdysozoa</taxon>
        <taxon>Arthropoda</taxon>
        <taxon>Hexapoda</taxon>
        <taxon>Collembola</taxon>
        <taxon>Symphypleona</taxon>
        <taxon>Sminthuridae</taxon>
        <taxon>Allacma</taxon>
    </lineage>
</organism>
<gene>
    <name evidence="3" type="ORF">AFUS01_LOCUS143</name>
</gene>
<accession>A0A8J2J1H4</accession>
<evidence type="ECO:0000256" key="2">
    <source>
        <dbReference type="SAM" id="MobiDB-lite"/>
    </source>
</evidence>
<sequence length="98" mass="11486">MANNAEELIVPKKLANPVKENTTRRELHRELMFNQKIGKSVLNQKSELQRVMESKKFNLKSTGFNDPNGENNKQDLNNQNEFMNVHRRITSHNNQDDH</sequence>
<comment type="caution">
    <text evidence="3">The sequence shown here is derived from an EMBL/GenBank/DDBJ whole genome shotgun (WGS) entry which is preliminary data.</text>
</comment>
<evidence type="ECO:0000256" key="1">
    <source>
        <dbReference type="ARBA" id="ARBA00023054"/>
    </source>
</evidence>
<evidence type="ECO:0000313" key="3">
    <source>
        <dbReference type="EMBL" id="CAG7632299.1"/>
    </source>
</evidence>
<proteinExistence type="predicted"/>
<dbReference type="PANTHER" id="PTHR16768">
    <property type="entry name" value="DOWN REGULATED IN RENAL CARCINOMA 1/TU3A"/>
    <property type="match status" value="1"/>
</dbReference>
<dbReference type="AlphaFoldDB" id="A0A8J2J1H4"/>
<dbReference type="InterPro" id="IPR009533">
    <property type="entry name" value="FAM107"/>
</dbReference>
<name>A0A8J2J1H4_9HEXA</name>
<evidence type="ECO:0000313" key="4">
    <source>
        <dbReference type="Proteomes" id="UP000708208"/>
    </source>
</evidence>
<reference evidence="3" key="1">
    <citation type="submission" date="2021-06" db="EMBL/GenBank/DDBJ databases">
        <authorList>
            <person name="Hodson N. C."/>
            <person name="Mongue J. A."/>
            <person name="Jaron S. K."/>
        </authorList>
    </citation>
    <scope>NUCLEOTIDE SEQUENCE</scope>
</reference>
<dbReference type="EMBL" id="CAJVCH010000440">
    <property type="protein sequence ID" value="CAG7632299.1"/>
    <property type="molecule type" value="Genomic_DNA"/>
</dbReference>
<dbReference type="Pfam" id="PF06625">
    <property type="entry name" value="DUF1151"/>
    <property type="match status" value="1"/>
</dbReference>
<dbReference type="Proteomes" id="UP000708208">
    <property type="component" value="Unassembled WGS sequence"/>
</dbReference>